<evidence type="ECO:0000256" key="7">
    <source>
        <dbReference type="ARBA" id="ARBA00048679"/>
    </source>
</evidence>
<name>D7SWV3_VITVI</name>
<evidence type="ECO:0000256" key="1">
    <source>
        <dbReference type="ARBA" id="ARBA00012513"/>
    </source>
</evidence>
<dbReference type="GO" id="GO:0005829">
    <property type="term" value="C:cytosol"/>
    <property type="evidence" value="ECO:0000318"/>
    <property type="project" value="GO_Central"/>
</dbReference>
<evidence type="ECO:0000313" key="9">
    <source>
        <dbReference type="Proteomes" id="UP000009183"/>
    </source>
</evidence>
<keyword evidence="4" id="KW-0418">Kinase</keyword>
<evidence type="ECO:0000256" key="6">
    <source>
        <dbReference type="ARBA" id="ARBA00047899"/>
    </source>
</evidence>
<dbReference type="GO" id="GO:0000408">
    <property type="term" value="C:EKC/KEOPS complex"/>
    <property type="evidence" value="ECO:0000318"/>
    <property type="project" value="GO_Central"/>
</dbReference>
<dbReference type="GO" id="GO:0005634">
    <property type="term" value="C:nucleus"/>
    <property type="evidence" value="ECO:0000318"/>
    <property type="project" value="GO_Central"/>
</dbReference>
<proteinExistence type="predicted"/>
<dbReference type="PANTHER" id="PTHR12209:SF0">
    <property type="entry name" value="EKC_KEOPS COMPLEX SUBUNIT TP53RK"/>
    <property type="match status" value="1"/>
</dbReference>
<dbReference type="OrthoDB" id="3399at2759"/>
<comment type="catalytic activity">
    <reaction evidence="6">
        <text>L-threonyl-[protein] + ATP = O-phospho-L-threonyl-[protein] + ADP + H(+)</text>
        <dbReference type="Rhea" id="RHEA:46608"/>
        <dbReference type="Rhea" id="RHEA-COMP:11060"/>
        <dbReference type="Rhea" id="RHEA-COMP:11605"/>
        <dbReference type="ChEBI" id="CHEBI:15378"/>
        <dbReference type="ChEBI" id="CHEBI:30013"/>
        <dbReference type="ChEBI" id="CHEBI:30616"/>
        <dbReference type="ChEBI" id="CHEBI:61977"/>
        <dbReference type="ChEBI" id="CHEBI:456216"/>
        <dbReference type="EC" id="2.7.11.1"/>
    </reaction>
</comment>
<sequence length="91" mass="10408">MYTVDPKLQALSFEYMEDLAVKDIFLDFGLHILLKNGCTIVQSMLIQSGAYQLVFIDFGLSFMSIFPVDKADALYVHEWPLLLVHSSYENV</sequence>
<evidence type="ECO:0000256" key="5">
    <source>
        <dbReference type="ARBA" id="ARBA00022840"/>
    </source>
</evidence>
<dbReference type="HOGENOM" id="CLU_2431465_0_0_1"/>
<keyword evidence="5" id="KW-0067">ATP-binding</keyword>
<reference evidence="9" key="1">
    <citation type="journal article" date="2007" name="Nature">
        <title>The grapevine genome sequence suggests ancestral hexaploidization in major angiosperm phyla.</title>
        <authorList>
            <consortium name="The French-Italian Public Consortium for Grapevine Genome Characterization."/>
            <person name="Jaillon O."/>
            <person name="Aury J.-M."/>
            <person name="Noel B."/>
            <person name="Policriti A."/>
            <person name="Clepet C."/>
            <person name="Casagrande A."/>
            <person name="Choisne N."/>
            <person name="Aubourg S."/>
            <person name="Vitulo N."/>
            <person name="Jubin C."/>
            <person name="Vezzi A."/>
            <person name="Legeai F."/>
            <person name="Hugueney P."/>
            <person name="Dasilva C."/>
            <person name="Horner D."/>
            <person name="Mica E."/>
            <person name="Jublot D."/>
            <person name="Poulain J."/>
            <person name="Bruyere C."/>
            <person name="Billault A."/>
            <person name="Segurens B."/>
            <person name="Gouyvenoux M."/>
            <person name="Ugarte E."/>
            <person name="Cattonaro F."/>
            <person name="Anthouard V."/>
            <person name="Vico V."/>
            <person name="Del Fabbro C."/>
            <person name="Alaux M."/>
            <person name="Di Gaspero G."/>
            <person name="Dumas V."/>
            <person name="Felice N."/>
            <person name="Paillard S."/>
            <person name="Juman I."/>
            <person name="Moroldo M."/>
            <person name="Scalabrin S."/>
            <person name="Canaguier A."/>
            <person name="Le Clainche I."/>
            <person name="Malacrida G."/>
            <person name="Durand E."/>
            <person name="Pesole G."/>
            <person name="Laucou V."/>
            <person name="Chatelet P."/>
            <person name="Merdinoglu D."/>
            <person name="Delledonne M."/>
            <person name="Pezzotti M."/>
            <person name="Lecharny A."/>
            <person name="Scarpelli C."/>
            <person name="Artiguenave F."/>
            <person name="Pe M.E."/>
            <person name="Valle G."/>
            <person name="Morgante M."/>
            <person name="Caboche M."/>
            <person name="Adam-Blondon A.-F."/>
            <person name="Weissenbach J."/>
            <person name="Quetier F."/>
            <person name="Wincker P."/>
        </authorList>
    </citation>
    <scope>NUCLEOTIDE SEQUENCE [LARGE SCALE GENOMIC DNA]</scope>
    <source>
        <strain evidence="9">cv. Pinot noir / PN40024</strain>
    </source>
</reference>
<dbReference type="eggNOG" id="KOG3087">
    <property type="taxonomic scope" value="Eukaryota"/>
</dbReference>
<comment type="catalytic activity">
    <reaction evidence="7">
        <text>L-seryl-[protein] + ATP = O-phospho-L-seryl-[protein] + ADP + H(+)</text>
        <dbReference type="Rhea" id="RHEA:17989"/>
        <dbReference type="Rhea" id="RHEA-COMP:9863"/>
        <dbReference type="Rhea" id="RHEA-COMP:11604"/>
        <dbReference type="ChEBI" id="CHEBI:15378"/>
        <dbReference type="ChEBI" id="CHEBI:29999"/>
        <dbReference type="ChEBI" id="CHEBI:30616"/>
        <dbReference type="ChEBI" id="CHEBI:83421"/>
        <dbReference type="ChEBI" id="CHEBI:456216"/>
        <dbReference type="EC" id="2.7.11.1"/>
    </reaction>
</comment>
<dbReference type="EMBL" id="FN595234">
    <property type="protein sequence ID" value="CBI21753.3"/>
    <property type="molecule type" value="Genomic_DNA"/>
</dbReference>
<dbReference type="AlphaFoldDB" id="D7SWV3"/>
<keyword evidence="3" id="KW-0547">Nucleotide-binding</keyword>
<dbReference type="GO" id="GO:0070525">
    <property type="term" value="P:tRNA threonylcarbamoyladenosine metabolic process"/>
    <property type="evidence" value="ECO:0000318"/>
    <property type="project" value="GO_Central"/>
</dbReference>
<evidence type="ECO:0000256" key="3">
    <source>
        <dbReference type="ARBA" id="ARBA00022741"/>
    </source>
</evidence>
<evidence type="ECO:0000313" key="8">
    <source>
        <dbReference type="EMBL" id="CBI21753.3"/>
    </source>
</evidence>
<dbReference type="GO" id="GO:0005524">
    <property type="term" value="F:ATP binding"/>
    <property type="evidence" value="ECO:0007669"/>
    <property type="project" value="UniProtKB-KW"/>
</dbReference>
<dbReference type="Proteomes" id="UP000009183">
    <property type="component" value="Chromosome 19"/>
</dbReference>
<accession>D7SWV3</accession>
<organism evidence="8 9">
    <name type="scientific">Vitis vinifera</name>
    <name type="common">Grape</name>
    <dbReference type="NCBI Taxonomy" id="29760"/>
    <lineage>
        <taxon>Eukaryota</taxon>
        <taxon>Viridiplantae</taxon>
        <taxon>Streptophyta</taxon>
        <taxon>Embryophyta</taxon>
        <taxon>Tracheophyta</taxon>
        <taxon>Spermatophyta</taxon>
        <taxon>Magnoliopsida</taxon>
        <taxon>eudicotyledons</taxon>
        <taxon>Gunneridae</taxon>
        <taxon>Pentapetalae</taxon>
        <taxon>rosids</taxon>
        <taxon>Vitales</taxon>
        <taxon>Vitaceae</taxon>
        <taxon>Viteae</taxon>
        <taxon>Vitis</taxon>
    </lineage>
</organism>
<dbReference type="PANTHER" id="PTHR12209">
    <property type="entry name" value="NON-SPECIFIC SERINE/THREONINE PROTEIN KINASE"/>
    <property type="match status" value="1"/>
</dbReference>
<dbReference type="GO" id="GO:0004674">
    <property type="term" value="F:protein serine/threonine kinase activity"/>
    <property type="evidence" value="ECO:0000318"/>
    <property type="project" value="GO_Central"/>
</dbReference>
<dbReference type="PaxDb" id="29760-VIT_19s0027g00900.t01"/>
<dbReference type="EC" id="2.7.11.1" evidence="1"/>
<keyword evidence="9" id="KW-1185">Reference proteome</keyword>
<evidence type="ECO:0000256" key="4">
    <source>
        <dbReference type="ARBA" id="ARBA00022777"/>
    </source>
</evidence>
<keyword evidence="2" id="KW-0808">Transferase</keyword>
<dbReference type="STRING" id="29760.D7SWV3"/>
<dbReference type="InParanoid" id="D7SWV3"/>
<gene>
    <name evidence="8" type="ordered locus">VIT_19s0027g00900</name>
</gene>
<dbReference type="OMA" id="ALYVHEW"/>
<evidence type="ECO:0000256" key="2">
    <source>
        <dbReference type="ARBA" id="ARBA00022679"/>
    </source>
</evidence>
<protein>
    <recommendedName>
        <fullName evidence="1">non-specific serine/threonine protein kinase</fullName>
        <ecNumber evidence="1">2.7.11.1</ecNumber>
    </recommendedName>
</protein>